<dbReference type="Proteomes" id="UP000256763">
    <property type="component" value="Unassembled WGS sequence"/>
</dbReference>
<gene>
    <name evidence="3" type="ORF">CAL65_00400</name>
</gene>
<evidence type="ECO:0000256" key="1">
    <source>
        <dbReference type="SAM" id="SignalP"/>
    </source>
</evidence>
<dbReference type="Gene3D" id="3.40.50.1110">
    <property type="entry name" value="SGNH hydrolase"/>
    <property type="match status" value="1"/>
</dbReference>
<sequence>MRKRFLLVLLLLFGTGPAWADRPVLMVLGDSLSASYGMPTEAGWVALLEERLQEQGYPHRVVNASISGDTTAGGLARLPRALERHQPDVLFIELGGNDGLRGIPPQETERNLARMIELGRTAGAEVLLAEIRLPPNYGAAFSERFEAMFRDLTAEHSIALVPFIPDDLDEHAELVQDDGIHPTAQAQPLLLDKVWPVLEPSLRATADR</sequence>
<evidence type="ECO:0000313" key="3">
    <source>
        <dbReference type="EMBL" id="RFA39319.1"/>
    </source>
</evidence>
<dbReference type="OrthoDB" id="9786188at2"/>
<keyword evidence="1" id="KW-0732">Signal</keyword>
<dbReference type="EMBL" id="NFZW01000001">
    <property type="protein sequence ID" value="RFA39319.1"/>
    <property type="molecule type" value="Genomic_DNA"/>
</dbReference>
<name>A0A3E0X0Z4_9GAMM</name>
<dbReference type="CDD" id="cd01822">
    <property type="entry name" value="Lysophospholipase_L1_like"/>
    <property type="match status" value="1"/>
</dbReference>
<dbReference type="GO" id="GO:0004622">
    <property type="term" value="F:phosphatidylcholine lysophospholipase activity"/>
    <property type="evidence" value="ECO:0007669"/>
    <property type="project" value="TreeGrafter"/>
</dbReference>
<dbReference type="PANTHER" id="PTHR30383">
    <property type="entry name" value="THIOESTERASE 1/PROTEASE 1/LYSOPHOSPHOLIPASE L1"/>
    <property type="match status" value="1"/>
</dbReference>
<dbReference type="Pfam" id="PF13472">
    <property type="entry name" value="Lipase_GDSL_2"/>
    <property type="match status" value="1"/>
</dbReference>
<protein>
    <submittedName>
        <fullName evidence="3">Arylesterase</fullName>
    </submittedName>
</protein>
<organism evidence="3 4">
    <name type="scientific">Alkalilimnicola ehrlichii</name>
    <dbReference type="NCBI Taxonomy" id="351052"/>
    <lineage>
        <taxon>Bacteria</taxon>
        <taxon>Pseudomonadati</taxon>
        <taxon>Pseudomonadota</taxon>
        <taxon>Gammaproteobacteria</taxon>
        <taxon>Chromatiales</taxon>
        <taxon>Ectothiorhodospiraceae</taxon>
        <taxon>Alkalilimnicola</taxon>
    </lineage>
</organism>
<proteinExistence type="predicted"/>
<dbReference type="InterPro" id="IPR013830">
    <property type="entry name" value="SGNH_hydro"/>
</dbReference>
<reference evidence="4" key="1">
    <citation type="submission" date="2017-05" db="EMBL/GenBank/DDBJ databases">
        <authorList>
            <person name="Sharma S."/>
            <person name="Sidhu C."/>
            <person name="Pinnaka A.K."/>
        </authorList>
    </citation>
    <scope>NUCLEOTIDE SEQUENCE [LARGE SCALE GENOMIC DNA]</scope>
    <source>
        <strain evidence="4">AK93</strain>
    </source>
</reference>
<feature type="chain" id="PRO_5017708400" evidence="1">
    <location>
        <begin position="21"/>
        <end position="208"/>
    </location>
</feature>
<dbReference type="InterPro" id="IPR051532">
    <property type="entry name" value="Ester_Hydrolysis_Enzymes"/>
</dbReference>
<dbReference type="RefSeq" id="WP_116300727.1">
    <property type="nucleotide sequence ID" value="NZ_NFZV01000001.1"/>
</dbReference>
<feature type="signal peptide" evidence="1">
    <location>
        <begin position="1"/>
        <end position="20"/>
    </location>
</feature>
<comment type="caution">
    <text evidence="3">The sequence shown here is derived from an EMBL/GenBank/DDBJ whole genome shotgun (WGS) entry which is preliminary data.</text>
</comment>
<accession>A0A3E0X0Z4</accession>
<evidence type="ECO:0000313" key="4">
    <source>
        <dbReference type="Proteomes" id="UP000256763"/>
    </source>
</evidence>
<feature type="domain" description="SGNH hydrolase-type esterase" evidence="2">
    <location>
        <begin position="27"/>
        <end position="185"/>
    </location>
</feature>
<dbReference type="InterPro" id="IPR036514">
    <property type="entry name" value="SGNH_hydro_sf"/>
</dbReference>
<dbReference type="AlphaFoldDB" id="A0A3E0X0Z4"/>
<dbReference type="PANTHER" id="PTHR30383:SF24">
    <property type="entry name" value="THIOESTERASE 1_PROTEASE 1_LYSOPHOSPHOLIPASE L1"/>
    <property type="match status" value="1"/>
</dbReference>
<keyword evidence="4" id="KW-1185">Reference proteome</keyword>
<evidence type="ECO:0000259" key="2">
    <source>
        <dbReference type="Pfam" id="PF13472"/>
    </source>
</evidence>
<dbReference type="SUPFAM" id="SSF52266">
    <property type="entry name" value="SGNH hydrolase"/>
    <property type="match status" value="1"/>
</dbReference>